<name>A2E6U4_TRIV3</name>
<dbReference type="SMR" id="A2E6U4"/>
<dbReference type="GO" id="GO:0005874">
    <property type="term" value="C:microtubule"/>
    <property type="evidence" value="ECO:0007669"/>
    <property type="project" value="UniProtKB-KW"/>
</dbReference>
<keyword evidence="5" id="KW-0206">Cytoskeleton</keyword>
<dbReference type="Proteomes" id="UP000001542">
    <property type="component" value="Unassembled WGS sequence"/>
</dbReference>
<dbReference type="PANTHER" id="PTHR19302:SF13">
    <property type="entry name" value="GAMMA-TUBULIN COMPLEX COMPONENT 2"/>
    <property type="match status" value="1"/>
</dbReference>
<comment type="subcellular location">
    <subcellularLocation>
        <location evidence="1">Cytoplasm</location>
        <location evidence="1">Cytoskeleton</location>
    </subcellularLocation>
</comment>
<evidence type="ECO:0000256" key="4">
    <source>
        <dbReference type="ARBA" id="ARBA00022701"/>
    </source>
</evidence>
<dbReference type="FunFam" id="1.20.120.1900:FF:000047">
    <property type="entry name" value="Spindle pole body component"/>
    <property type="match status" value="1"/>
</dbReference>
<dbReference type="EMBL" id="DS113316">
    <property type="protein sequence ID" value="EAY11580.1"/>
    <property type="molecule type" value="Genomic_DNA"/>
</dbReference>
<dbReference type="STRING" id="5722.A2E6U4"/>
<dbReference type="InterPro" id="IPR007259">
    <property type="entry name" value="GCP"/>
</dbReference>
<dbReference type="GO" id="GO:0007020">
    <property type="term" value="P:microtubule nucleation"/>
    <property type="evidence" value="ECO:0000318"/>
    <property type="project" value="GO_Central"/>
</dbReference>
<dbReference type="GO" id="GO:0000922">
    <property type="term" value="C:spindle pole"/>
    <property type="evidence" value="ECO:0007669"/>
    <property type="project" value="InterPro"/>
</dbReference>
<dbReference type="Gene3D" id="1.20.120.1900">
    <property type="entry name" value="Gamma-tubulin complex, C-terminal domain"/>
    <property type="match status" value="1"/>
</dbReference>
<proteinExistence type="inferred from homology"/>
<dbReference type="KEGG" id="tva:4769540"/>
<dbReference type="InterPro" id="IPR040457">
    <property type="entry name" value="GCP_C"/>
</dbReference>
<accession>A2E6U4</accession>
<dbReference type="eggNOG" id="KOG2001">
    <property type="taxonomic scope" value="Eukaryota"/>
</dbReference>
<dbReference type="Pfam" id="PF17681">
    <property type="entry name" value="GCP_N_terminal"/>
    <property type="match status" value="1"/>
</dbReference>
<evidence type="ECO:0000313" key="9">
    <source>
        <dbReference type="Proteomes" id="UP000001542"/>
    </source>
</evidence>
<dbReference type="GO" id="GO:0051225">
    <property type="term" value="P:spindle assembly"/>
    <property type="evidence" value="ECO:0000318"/>
    <property type="project" value="GO_Central"/>
</dbReference>
<dbReference type="VEuPathDB" id="TrichDB:TVAG_081520"/>
<evidence type="ECO:0000256" key="5">
    <source>
        <dbReference type="ARBA" id="ARBA00023212"/>
    </source>
</evidence>
<evidence type="ECO:0000256" key="1">
    <source>
        <dbReference type="ARBA" id="ARBA00004245"/>
    </source>
</evidence>
<organism evidence="8 9">
    <name type="scientific">Trichomonas vaginalis (strain ATCC PRA-98 / G3)</name>
    <dbReference type="NCBI Taxonomy" id="412133"/>
    <lineage>
        <taxon>Eukaryota</taxon>
        <taxon>Metamonada</taxon>
        <taxon>Parabasalia</taxon>
        <taxon>Trichomonadida</taxon>
        <taxon>Trichomonadidae</taxon>
        <taxon>Trichomonas</taxon>
    </lineage>
</organism>
<dbReference type="GO" id="GO:0000930">
    <property type="term" value="C:gamma-tubulin complex"/>
    <property type="evidence" value="ECO:0000318"/>
    <property type="project" value="GO_Central"/>
</dbReference>
<dbReference type="FunCoup" id="A2E6U4">
    <property type="interactions" value="668"/>
</dbReference>
<dbReference type="OMA" id="HETELFQ"/>
<evidence type="ECO:0000256" key="3">
    <source>
        <dbReference type="ARBA" id="ARBA00022490"/>
    </source>
</evidence>
<keyword evidence="9" id="KW-1185">Reference proteome</keyword>
<dbReference type="Pfam" id="PF04130">
    <property type="entry name" value="GCP_C_terminal"/>
    <property type="match status" value="1"/>
</dbReference>
<keyword evidence="4" id="KW-0493">Microtubule</keyword>
<dbReference type="GO" id="GO:0043015">
    <property type="term" value="F:gamma-tubulin binding"/>
    <property type="evidence" value="ECO:0000318"/>
    <property type="project" value="GO_Central"/>
</dbReference>
<dbReference type="RefSeq" id="XP_001323803.1">
    <property type="nucleotide sequence ID" value="XM_001323768.1"/>
</dbReference>
<evidence type="ECO:0000313" key="8">
    <source>
        <dbReference type="EMBL" id="EAY11580.1"/>
    </source>
</evidence>
<dbReference type="GO" id="GO:0051321">
    <property type="term" value="P:meiotic cell cycle"/>
    <property type="evidence" value="ECO:0000318"/>
    <property type="project" value="GO_Central"/>
</dbReference>
<comment type="similarity">
    <text evidence="2">Belongs to the TUBGCP family.</text>
</comment>
<dbReference type="InParanoid" id="A2E6U4"/>
<evidence type="ECO:0000259" key="7">
    <source>
        <dbReference type="Pfam" id="PF17681"/>
    </source>
</evidence>
<evidence type="ECO:0000256" key="2">
    <source>
        <dbReference type="ARBA" id="ARBA00010337"/>
    </source>
</evidence>
<dbReference type="GO" id="GO:0000278">
    <property type="term" value="P:mitotic cell cycle"/>
    <property type="evidence" value="ECO:0000318"/>
    <property type="project" value="GO_Central"/>
</dbReference>
<feature type="domain" description="Gamma tubulin complex component protein N-terminal" evidence="7">
    <location>
        <begin position="43"/>
        <end position="313"/>
    </location>
</feature>
<dbReference type="PANTHER" id="PTHR19302">
    <property type="entry name" value="GAMMA TUBULIN COMPLEX PROTEIN"/>
    <property type="match status" value="1"/>
</dbReference>
<feature type="domain" description="Gamma tubulin complex component C-terminal" evidence="6">
    <location>
        <begin position="319"/>
        <end position="631"/>
    </location>
</feature>
<reference evidence="8" key="2">
    <citation type="journal article" date="2007" name="Science">
        <title>Draft genome sequence of the sexually transmitted pathogen Trichomonas vaginalis.</title>
        <authorList>
            <person name="Carlton J.M."/>
            <person name="Hirt R.P."/>
            <person name="Silva J.C."/>
            <person name="Delcher A.L."/>
            <person name="Schatz M."/>
            <person name="Zhao Q."/>
            <person name="Wortman J.R."/>
            <person name="Bidwell S.L."/>
            <person name="Alsmark U.C.M."/>
            <person name="Besteiro S."/>
            <person name="Sicheritz-Ponten T."/>
            <person name="Noel C.J."/>
            <person name="Dacks J.B."/>
            <person name="Foster P.G."/>
            <person name="Simillion C."/>
            <person name="Van de Peer Y."/>
            <person name="Miranda-Saavedra D."/>
            <person name="Barton G.J."/>
            <person name="Westrop G.D."/>
            <person name="Mueller S."/>
            <person name="Dessi D."/>
            <person name="Fiori P.L."/>
            <person name="Ren Q."/>
            <person name="Paulsen I."/>
            <person name="Zhang H."/>
            <person name="Bastida-Corcuera F.D."/>
            <person name="Simoes-Barbosa A."/>
            <person name="Brown M.T."/>
            <person name="Hayes R.D."/>
            <person name="Mukherjee M."/>
            <person name="Okumura C.Y."/>
            <person name="Schneider R."/>
            <person name="Smith A.J."/>
            <person name="Vanacova S."/>
            <person name="Villalvazo M."/>
            <person name="Haas B.J."/>
            <person name="Pertea M."/>
            <person name="Feldblyum T.V."/>
            <person name="Utterback T.R."/>
            <person name="Shu C.L."/>
            <person name="Osoegawa K."/>
            <person name="de Jong P.J."/>
            <person name="Hrdy I."/>
            <person name="Horvathova L."/>
            <person name="Zubacova Z."/>
            <person name="Dolezal P."/>
            <person name="Malik S.B."/>
            <person name="Logsdon J.M. Jr."/>
            <person name="Henze K."/>
            <person name="Gupta A."/>
            <person name="Wang C.C."/>
            <person name="Dunne R.L."/>
            <person name="Upcroft J.A."/>
            <person name="Upcroft P."/>
            <person name="White O."/>
            <person name="Salzberg S.L."/>
            <person name="Tang P."/>
            <person name="Chiu C.-H."/>
            <person name="Lee Y.-S."/>
            <person name="Embley T.M."/>
            <person name="Coombs G.H."/>
            <person name="Mottram J.C."/>
            <person name="Tachezy J."/>
            <person name="Fraser-Liggett C.M."/>
            <person name="Johnson P.J."/>
        </authorList>
    </citation>
    <scope>NUCLEOTIDE SEQUENCE [LARGE SCALE GENOMIC DNA]</scope>
    <source>
        <strain evidence="8">G3</strain>
    </source>
</reference>
<keyword evidence="3" id="KW-0963">Cytoplasm</keyword>
<dbReference type="InterPro" id="IPR041470">
    <property type="entry name" value="GCP_N"/>
</dbReference>
<dbReference type="OrthoDB" id="2192946at2759"/>
<gene>
    <name evidence="8" type="ORF">TVAG_081520</name>
</gene>
<dbReference type="AlphaFoldDB" id="A2E6U4"/>
<reference evidence="8" key="1">
    <citation type="submission" date="2006-10" db="EMBL/GenBank/DDBJ databases">
        <authorList>
            <person name="Amadeo P."/>
            <person name="Zhao Q."/>
            <person name="Wortman J."/>
            <person name="Fraser-Liggett C."/>
            <person name="Carlton J."/>
        </authorList>
    </citation>
    <scope>NUCLEOTIDE SEQUENCE</scope>
    <source>
        <strain evidence="8">G3</strain>
    </source>
</reference>
<evidence type="ECO:0000259" key="6">
    <source>
        <dbReference type="Pfam" id="PF04130"/>
    </source>
</evidence>
<dbReference type="InterPro" id="IPR042241">
    <property type="entry name" value="GCP_C_sf"/>
</dbReference>
<protein>
    <submittedName>
        <fullName evidence="8">Spc97 / Spc98 family protein</fullName>
    </submittedName>
</protein>
<dbReference type="GO" id="GO:0031122">
    <property type="term" value="P:cytoplasmic microtubule organization"/>
    <property type="evidence" value="ECO:0000318"/>
    <property type="project" value="GO_Central"/>
</dbReference>
<dbReference type="VEuPathDB" id="TrichDB:TVAGG3_0493320"/>
<sequence length="635" mass="73791">MELDIPSFLTNDELPFLNPPDYSEDQVDLREIPQKDEESALMKDLFSCLLGGDGTYIRRTKQNKYLVQAILRDSTQSFIDQLIPICDKFYYCQKFSETHYYLKYGKIVHTVCNAIRKYLLQFMEQVSEIEALPVKSLPVICINISKSAEFLDVLSEIVTKIENLKGPKICTIIHQAISTNRGLPYIREPLTALFNQSVQPILEYIEKWIYEGKIDDPYNEFFIQTNDISPDIPDPHRTYWNDHFTCNEENAPMFIPSAIINLIIATGKVQSIIADCNKQQLKQTNKITISSIQYEGELQEIYKSASNILISEMFSQYRLMDIFNTIWNVILFRRTDLFNIFYRVAGNKMRRDKSEISPADLEDLMSIVYKPFEFISVKLEKQQLLSVYTTIQSVTIKGATKQKNIRITSGTTQWEFFTLAPKVSWPISIVISKEFQEKYALFFRFILLWKRIERKFSNLYSFVNTFMRKHSKTSSMTILKVSAIRFSIHTFISSLINFISTSVIHPSFSKFKSAIQQSTTVEEIIDHHNMLQQSILKGLFFLNKDVFKDVMYIAAVCEKFASEVRSFFKSIDNDITTEEQRQKLSDPVLLQFQRFKKSVNALINNLNATSKNEASSVFTDFVLTVTCNRFYLTPQ</sequence>